<dbReference type="Pfam" id="PF02829">
    <property type="entry name" value="3H"/>
    <property type="match status" value="1"/>
</dbReference>
<reference evidence="4 5" key="1">
    <citation type="journal article" date="2015" name="Genome Announc.">
        <title>Expanding the biotechnology potential of lactobacilli through comparative genomics of 213 strains and associated genera.</title>
        <authorList>
            <person name="Sun Z."/>
            <person name="Harris H.M."/>
            <person name="McCann A."/>
            <person name="Guo C."/>
            <person name="Argimon S."/>
            <person name="Zhang W."/>
            <person name="Yang X."/>
            <person name="Jeffery I.B."/>
            <person name="Cooney J.C."/>
            <person name="Kagawa T.F."/>
            <person name="Liu W."/>
            <person name="Song Y."/>
            <person name="Salvetti E."/>
            <person name="Wrobel A."/>
            <person name="Rasinkangas P."/>
            <person name="Parkhill J."/>
            <person name="Rea M.C."/>
            <person name="O'Sullivan O."/>
            <person name="Ritari J."/>
            <person name="Douillard F.P."/>
            <person name="Paul Ross R."/>
            <person name="Yang R."/>
            <person name="Briner A.E."/>
            <person name="Felis G.E."/>
            <person name="de Vos W.M."/>
            <person name="Barrangou R."/>
            <person name="Klaenhammer T.R."/>
            <person name="Caufield P.W."/>
            <person name="Cui Y."/>
            <person name="Zhang H."/>
            <person name="O'Toole P.W."/>
        </authorList>
    </citation>
    <scope>NUCLEOTIDE SEQUENCE [LARGE SCALE GENOMIC DNA]</scope>
    <source>
        <strain evidence="4 5">DSM 20623</strain>
    </source>
</reference>
<dbReference type="InterPro" id="IPR026043">
    <property type="entry name" value="NadR"/>
</dbReference>
<dbReference type="PANTHER" id="PTHR40068">
    <property type="entry name" value="TRANSCRIPTION REPRESSOR NIAR-RELATED"/>
    <property type="match status" value="1"/>
</dbReference>
<feature type="domain" description="3H" evidence="2">
    <location>
        <begin position="81"/>
        <end position="176"/>
    </location>
</feature>
<dbReference type="GO" id="GO:0046872">
    <property type="term" value="F:metal ion binding"/>
    <property type="evidence" value="ECO:0007669"/>
    <property type="project" value="UniProtKB-KW"/>
</dbReference>
<evidence type="ECO:0000259" key="2">
    <source>
        <dbReference type="Pfam" id="PF02829"/>
    </source>
</evidence>
<evidence type="ECO:0000256" key="1">
    <source>
        <dbReference type="PIRSR" id="PIRSR037847-1"/>
    </source>
</evidence>
<dbReference type="Gene3D" id="1.10.10.10">
    <property type="entry name" value="Winged helix-like DNA-binding domain superfamily/Winged helix DNA-binding domain"/>
    <property type="match status" value="1"/>
</dbReference>
<dbReference type="SUPFAM" id="SSF46785">
    <property type="entry name" value="Winged helix' DNA-binding domain"/>
    <property type="match status" value="1"/>
</dbReference>
<name>A0A0R2HU99_CARDV</name>
<gene>
    <name evidence="4" type="ORF">IV74_GL001417</name>
</gene>
<accession>A0A0R2HU99</accession>
<organism evidence="4 5">
    <name type="scientific">Carnobacterium divergens DSM 20623</name>
    <dbReference type="NCBI Taxonomy" id="1449336"/>
    <lineage>
        <taxon>Bacteria</taxon>
        <taxon>Bacillati</taxon>
        <taxon>Bacillota</taxon>
        <taxon>Bacilli</taxon>
        <taxon>Lactobacillales</taxon>
        <taxon>Carnobacteriaceae</taxon>
        <taxon>Carnobacterium</taxon>
    </lineage>
</organism>
<dbReference type="EMBL" id="JQBS01000032">
    <property type="protein sequence ID" value="KRN56304.1"/>
    <property type="molecule type" value="Genomic_DNA"/>
</dbReference>
<dbReference type="InterPro" id="IPR036390">
    <property type="entry name" value="WH_DNA-bd_sf"/>
</dbReference>
<dbReference type="Pfam" id="PF08279">
    <property type="entry name" value="HTH_11"/>
    <property type="match status" value="1"/>
</dbReference>
<dbReference type="InterPro" id="IPR013196">
    <property type="entry name" value="HTH_11"/>
</dbReference>
<dbReference type="InterPro" id="IPR035922">
    <property type="entry name" value="3H_dom_sf"/>
</dbReference>
<feature type="binding site" evidence="1">
    <location>
        <position position="154"/>
    </location>
    <ligand>
        <name>Ni(2+)</name>
        <dbReference type="ChEBI" id="CHEBI:49786"/>
    </ligand>
</feature>
<keyword evidence="1" id="KW-0533">Nickel</keyword>
<feature type="binding site" evidence="1">
    <location>
        <position position="152"/>
    </location>
    <ligand>
        <name>Ni(2+)</name>
        <dbReference type="ChEBI" id="CHEBI:49786"/>
    </ligand>
</feature>
<dbReference type="InterPro" id="IPR036388">
    <property type="entry name" value="WH-like_DNA-bd_sf"/>
</dbReference>
<keyword evidence="5" id="KW-1185">Reference proteome</keyword>
<dbReference type="InterPro" id="IPR004173">
    <property type="entry name" value="3H_domain"/>
</dbReference>
<dbReference type="AlphaFoldDB" id="A0A0R2HU99"/>
<evidence type="ECO:0000259" key="3">
    <source>
        <dbReference type="Pfam" id="PF08279"/>
    </source>
</evidence>
<evidence type="ECO:0000313" key="5">
    <source>
        <dbReference type="Proteomes" id="UP000051658"/>
    </source>
</evidence>
<keyword evidence="1" id="KW-0479">Metal-binding</keyword>
<dbReference type="Proteomes" id="UP000051658">
    <property type="component" value="Unassembled WGS sequence"/>
</dbReference>
<evidence type="ECO:0000313" key="4">
    <source>
        <dbReference type="EMBL" id="KRN56304.1"/>
    </source>
</evidence>
<dbReference type="PATRIC" id="fig|1449336.4.peg.1447"/>
<comment type="caution">
    <text evidence="4">The sequence shown here is derived from an EMBL/GenBank/DDBJ whole genome shotgun (WGS) entry which is preliminary data.</text>
</comment>
<dbReference type="Gene3D" id="3.30.1340.20">
    <property type="entry name" value="3H domain"/>
    <property type="match status" value="1"/>
</dbReference>
<protein>
    <submittedName>
        <fullName evidence="4">Transcriptional repressor of de novo NAD biosynthesis</fullName>
    </submittedName>
</protein>
<proteinExistence type="predicted"/>
<dbReference type="SUPFAM" id="SSF75500">
    <property type="entry name" value="Putative transcriptional regulator TM1602, C-terminal domain"/>
    <property type="match status" value="1"/>
</dbReference>
<feature type="binding site" evidence="1">
    <location>
        <position position="85"/>
    </location>
    <ligand>
        <name>Ni(2+)</name>
        <dbReference type="ChEBI" id="CHEBI:49786"/>
    </ligand>
</feature>
<sequence>MMERRAAMKATDRRKTIIQILTNTHIPISATTIANQLKVSRQIIVGDVALLRAAGYEINATPKGYLLNENTSNDTRFSGKIACHHAPENTKKELYLIVDHGGEIVDVIIEHPIYGELVGRLNLTSRYDVDEFMEKVTESHVELLSSLTEGVHLHTIACKDKNTFKQIKKSLTEAGFCYQN</sequence>
<dbReference type="eggNOG" id="COG1827">
    <property type="taxonomic scope" value="Bacteria"/>
</dbReference>
<feature type="domain" description="Helix-turn-helix type 11" evidence="3">
    <location>
        <begin position="13"/>
        <end position="65"/>
    </location>
</feature>
<dbReference type="PANTHER" id="PTHR40068:SF1">
    <property type="entry name" value="TRANSCRIPTION REPRESSOR NIAR-RELATED"/>
    <property type="match status" value="1"/>
</dbReference>
<feature type="binding site" evidence="1">
    <location>
        <position position="93"/>
    </location>
    <ligand>
        <name>Ni(2+)</name>
        <dbReference type="ChEBI" id="CHEBI:49786"/>
    </ligand>
</feature>
<dbReference type="PIRSF" id="PIRSF037847">
    <property type="entry name" value="NiaR"/>
    <property type="match status" value="1"/>
</dbReference>